<keyword evidence="4" id="KW-1185">Reference proteome</keyword>
<feature type="region of interest" description="Disordered" evidence="1">
    <location>
        <begin position="22"/>
        <end position="46"/>
    </location>
</feature>
<dbReference type="Proteomes" id="UP000241818">
    <property type="component" value="Unassembled WGS sequence"/>
</dbReference>
<proteinExistence type="predicted"/>
<name>A0A2T3B4K9_AMORE</name>
<evidence type="ECO:0000313" key="3">
    <source>
        <dbReference type="EMBL" id="PSS20570.1"/>
    </source>
</evidence>
<dbReference type="GeneID" id="36573746"/>
<feature type="region of interest" description="Disordered" evidence="1">
    <location>
        <begin position="556"/>
        <end position="575"/>
    </location>
</feature>
<accession>A0A2T3B4K9</accession>
<feature type="chain" id="PRO_5015665876" evidence="2">
    <location>
        <begin position="20"/>
        <end position="849"/>
    </location>
</feature>
<evidence type="ECO:0000313" key="4">
    <source>
        <dbReference type="Proteomes" id="UP000241818"/>
    </source>
</evidence>
<dbReference type="EMBL" id="KZ679010">
    <property type="protein sequence ID" value="PSS20570.1"/>
    <property type="molecule type" value="Genomic_DNA"/>
</dbReference>
<reference evidence="3 4" key="1">
    <citation type="journal article" date="2018" name="New Phytol.">
        <title>Comparative genomics and transcriptomics depict ericoid mycorrhizal fungi as versatile saprotrophs and plant mutualists.</title>
        <authorList>
            <person name="Martino E."/>
            <person name="Morin E."/>
            <person name="Grelet G.A."/>
            <person name="Kuo A."/>
            <person name="Kohler A."/>
            <person name="Daghino S."/>
            <person name="Barry K.W."/>
            <person name="Cichocki N."/>
            <person name="Clum A."/>
            <person name="Dockter R.B."/>
            <person name="Hainaut M."/>
            <person name="Kuo R.C."/>
            <person name="LaButti K."/>
            <person name="Lindahl B.D."/>
            <person name="Lindquist E.A."/>
            <person name="Lipzen A."/>
            <person name="Khouja H.R."/>
            <person name="Magnuson J."/>
            <person name="Murat C."/>
            <person name="Ohm R.A."/>
            <person name="Singer S.W."/>
            <person name="Spatafora J.W."/>
            <person name="Wang M."/>
            <person name="Veneault-Fourrey C."/>
            <person name="Henrissat B."/>
            <person name="Grigoriev I.V."/>
            <person name="Martin F.M."/>
            <person name="Perotto S."/>
        </authorList>
    </citation>
    <scope>NUCLEOTIDE SEQUENCE [LARGE SCALE GENOMIC DNA]</scope>
    <source>
        <strain evidence="3 4">ATCC 22711</strain>
    </source>
</reference>
<gene>
    <name evidence="3" type="ORF">M430DRAFT_27600</name>
</gene>
<sequence>MHFKSLLLLSALWSLTAEAAPSPALTTSPTASTGHSSPSPLSFKTAFNNGTATSHATASPTITGSPLILHKGNDTFGNEKAVGPGGNEPVLFSASGTWLSVHCDNPALTDASTPAITQWAAAGASDAWKQLLDAWNGPQPSGNVHLAFAPYVYNQFHYQVDANCADVQNGVCDSTVQCGPTPPAGSLIINSLVGIHNIIKETNAAIAQVSSNMANTMTDFAAVFAKFPDQKGEMILKEILDALTFVIGIGSAFIWNDFIKTAGLFANDNYRGVWKDIANGAIAYGINSGKDSLSAPTNPYEESQTLSDILSRWTAGLEATQAGWLATTLAGNTSDSQSNMTAMLENGGILAAVQATNGDQWNDLQQAASAMLYGKMIPSAWKISQNKQRPFILRVDRSQYTCGSPISYDSTAKGLNLGNYMTNDVANKTHWCDPDGNTFFLLNAIDTVLDCNDNGCLPMGTMPFGALDGGTNDVLTGDPTVWGGITIGDIVQSSYAGFVVNGNKNNYTMPLDSNLITNPHFNITKGELPLQGSILTPGFFNLTICLSAELAGRGISSSSGSEPPCGNDVQTGPSVVVSPPTNSQGYAPGRCGLHVEQWQRNEGDENPTPDYQLAVTIKDGANIVIGSATKQIATHPLAVDSKLPFDVIVKEGNADNDPIQFWYADQYWDSNSKACSMGKYDSGNRNGDCSFNCPNPSGSAPPASATVALPTGIIPAANSQAALTTATGTASSSTAKPTETHAPGWCGVHVRQYQKNEKGENPSNDYAVEITLYDAKKNTVGTSGFQDAPANKPVPVTNSILPNPFTVTAQSVDSDPLLFAYGSTTWNSTGCKVGKYDSGHRDMDCGFTC</sequence>
<evidence type="ECO:0000256" key="2">
    <source>
        <dbReference type="SAM" id="SignalP"/>
    </source>
</evidence>
<dbReference type="OrthoDB" id="3522618at2759"/>
<feature type="compositionally biased region" description="Low complexity" evidence="1">
    <location>
        <begin position="22"/>
        <end position="33"/>
    </location>
</feature>
<feature type="compositionally biased region" description="Polar residues" evidence="1">
    <location>
        <begin position="34"/>
        <end position="46"/>
    </location>
</feature>
<evidence type="ECO:0000256" key="1">
    <source>
        <dbReference type="SAM" id="MobiDB-lite"/>
    </source>
</evidence>
<dbReference type="RefSeq" id="XP_024721840.1">
    <property type="nucleotide sequence ID" value="XM_024865665.1"/>
</dbReference>
<keyword evidence="2" id="KW-0732">Signal</keyword>
<protein>
    <submittedName>
        <fullName evidence="3">Uncharacterized protein</fullName>
    </submittedName>
</protein>
<organism evidence="3 4">
    <name type="scientific">Amorphotheca resinae ATCC 22711</name>
    <dbReference type="NCBI Taxonomy" id="857342"/>
    <lineage>
        <taxon>Eukaryota</taxon>
        <taxon>Fungi</taxon>
        <taxon>Dikarya</taxon>
        <taxon>Ascomycota</taxon>
        <taxon>Pezizomycotina</taxon>
        <taxon>Leotiomycetes</taxon>
        <taxon>Helotiales</taxon>
        <taxon>Amorphothecaceae</taxon>
        <taxon>Amorphotheca</taxon>
    </lineage>
</organism>
<feature type="signal peptide" evidence="2">
    <location>
        <begin position="1"/>
        <end position="19"/>
    </location>
</feature>
<dbReference type="STRING" id="857342.A0A2T3B4K9"/>
<dbReference type="AlphaFoldDB" id="A0A2T3B4K9"/>
<dbReference type="InParanoid" id="A0A2T3B4K9"/>